<dbReference type="PANTHER" id="PTHR45845:SF3">
    <property type="entry name" value="PURATROPHIN-1-LIKE, ISOFORM A"/>
    <property type="match status" value="1"/>
</dbReference>
<feature type="compositionally biased region" description="Basic and acidic residues" evidence="1">
    <location>
        <begin position="9"/>
        <end position="24"/>
    </location>
</feature>
<comment type="caution">
    <text evidence="2">The sequence shown here is derived from an EMBL/GenBank/DDBJ whole genome shotgun (WGS) entry which is preliminary data.</text>
</comment>
<feature type="compositionally biased region" description="Basic and acidic residues" evidence="1">
    <location>
        <begin position="31"/>
        <end position="42"/>
    </location>
</feature>
<protein>
    <submittedName>
        <fullName evidence="2">Uncharacterized protein</fullName>
    </submittedName>
</protein>
<dbReference type="Proteomes" id="UP001217089">
    <property type="component" value="Unassembled WGS sequence"/>
</dbReference>
<dbReference type="InterPro" id="IPR036865">
    <property type="entry name" value="CRAL-TRIO_dom_sf"/>
</dbReference>
<reference evidence="2 3" key="1">
    <citation type="submission" date="2022-12" db="EMBL/GenBank/DDBJ databases">
        <title>Chromosome-level genome of Tegillarca granosa.</title>
        <authorList>
            <person name="Kim J."/>
        </authorList>
    </citation>
    <scope>NUCLEOTIDE SEQUENCE [LARGE SCALE GENOMIC DNA]</scope>
    <source>
        <strain evidence="2">Teg-2019</strain>
        <tissue evidence="2">Adductor muscle</tissue>
    </source>
</reference>
<organism evidence="2 3">
    <name type="scientific">Tegillarca granosa</name>
    <name type="common">Malaysian cockle</name>
    <name type="synonym">Anadara granosa</name>
    <dbReference type="NCBI Taxonomy" id="220873"/>
    <lineage>
        <taxon>Eukaryota</taxon>
        <taxon>Metazoa</taxon>
        <taxon>Spiralia</taxon>
        <taxon>Lophotrochozoa</taxon>
        <taxon>Mollusca</taxon>
        <taxon>Bivalvia</taxon>
        <taxon>Autobranchia</taxon>
        <taxon>Pteriomorphia</taxon>
        <taxon>Arcoida</taxon>
        <taxon>Arcoidea</taxon>
        <taxon>Arcidae</taxon>
        <taxon>Tegillarca</taxon>
    </lineage>
</organism>
<evidence type="ECO:0000256" key="1">
    <source>
        <dbReference type="SAM" id="MobiDB-lite"/>
    </source>
</evidence>
<dbReference type="EMBL" id="JARBDR010000917">
    <property type="protein sequence ID" value="KAJ8302595.1"/>
    <property type="molecule type" value="Genomic_DNA"/>
</dbReference>
<dbReference type="SUPFAM" id="SSF52087">
    <property type="entry name" value="CRAL/TRIO domain"/>
    <property type="match status" value="1"/>
</dbReference>
<name>A0ABQ9EGN1_TEGGR</name>
<feature type="region of interest" description="Disordered" evidence="1">
    <location>
        <begin position="1"/>
        <end position="42"/>
    </location>
</feature>
<accession>A0ABQ9EGN1</accession>
<evidence type="ECO:0000313" key="3">
    <source>
        <dbReference type="Proteomes" id="UP001217089"/>
    </source>
</evidence>
<dbReference type="PANTHER" id="PTHR45845">
    <property type="entry name" value="RHO GUANINE NUCLEOTIDE EXCHANGE FACTOR-RELATED"/>
    <property type="match status" value="1"/>
</dbReference>
<keyword evidence="3" id="KW-1185">Reference proteome</keyword>
<evidence type="ECO:0000313" key="2">
    <source>
        <dbReference type="EMBL" id="KAJ8302595.1"/>
    </source>
</evidence>
<sequence>MTITMVYHSSHEQRKSIERLDWKKPSSTVDESERSPEKAKEMKLLQSKNTGNPSRHHQFQILDSPKTILDVDYDLLKSGIAILPGSRDLDGRSVVFIFTNGQFWKNQLVSSMELARLLMYYKTVPREEVQRRGLTIIAIIKGASPSTVNTLLQTFMVFEDNCPDTLSAVHLLTDRHVEPLVLNSPVYDPSCSYQVLDIMTKMYPWLNLLLNTDMLLQYMSYDQLPPVLDGHFPHHHEEWIRFHMQLDPFVAKLHTMADYLMYVIQGICDIETIPSTAEELSQLVLHHDNILKSLFQDERFISIRSEGEGVMKCLKREEVQIGHTEDYRDAMLYVTKLHDQVESTLVKLSRLADKRLAKLESILQLKEFKEECEKEDFFTELYKHPVIVNACIHLKD</sequence>
<dbReference type="InterPro" id="IPR052231">
    <property type="entry name" value="Rho_GEF_signaling-related"/>
</dbReference>
<dbReference type="Gene3D" id="1.20.58.60">
    <property type="match status" value="1"/>
</dbReference>
<proteinExistence type="predicted"/>
<gene>
    <name evidence="2" type="ORF">KUTeg_018991</name>
</gene>